<organism evidence="1 2">
    <name type="scientific">Chryseobacterium defluvii</name>
    <dbReference type="NCBI Taxonomy" id="160396"/>
    <lineage>
        <taxon>Bacteria</taxon>
        <taxon>Pseudomonadati</taxon>
        <taxon>Bacteroidota</taxon>
        <taxon>Flavobacteriia</taxon>
        <taxon>Flavobacteriales</taxon>
        <taxon>Weeksellaceae</taxon>
        <taxon>Chryseobacterium group</taxon>
        <taxon>Chryseobacterium</taxon>
    </lineage>
</organism>
<reference evidence="1 2" key="1">
    <citation type="submission" date="2020-08" db="EMBL/GenBank/DDBJ databases">
        <title>Functional genomics of gut bacteria from endangered species of beetles.</title>
        <authorList>
            <person name="Carlos-Shanley C."/>
        </authorList>
    </citation>
    <scope>NUCLEOTIDE SEQUENCE [LARGE SCALE GENOMIC DNA]</scope>
    <source>
        <strain evidence="1 2">S00151</strain>
    </source>
</reference>
<protein>
    <submittedName>
        <fullName evidence="1">Uncharacterized protein</fullName>
    </submittedName>
</protein>
<evidence type="ECO:0000313" key="1">
    <source>
        <dbReference type="EMBL" id="MBB4807105.1"/>
    </source>
</evidence>
<sequence length="69" mass="8292">MENKKSLPQVMILNRRKHYDNYKDQESLPSFEEFVNMELGSLFDRNRKIEQIIPNENATQFVIIYTITI</sequence>
<dbReference type="Proteomes" id="UP000592180">
    <property type="component" value="Unassembled WGS sequence"/>
</dbReference>
<proteinExistence type="predicted"/>
<evidence type="ECO:0000313" key="2">
    <source>
        <dbReference type="Proteomes" id="UP000592180"/>
    </source>
</evidence>
<gene>
    <name evidence="1" type="ORF">HNP38_002409</name>
</gene>
<accession>A0A840KEV7</accession>
<dbReference type="AlphaFoldDB" id="A0A840KEV7"/>
<name>A0A840KEV7_9FLAO</name>
<dbReference type="EMBL" id="JACHLE010000003">
    <property type="protein sequence ID" value="MBB4807105.1"/>
    <property type="molecule type" value="Genomic_DNA"/>
</dbReference>
<keyword evidence="2" id="KW-1185">Reference proteome</keyword>
<dbReference type="RefSeq" id="WP_184189722.1">
    <property type="nucleotide sequence ID" value="NZ_JACHLE010000003.1"/>
</dbReference>
<comment type="caution">
    <text evidence="1">The sequence shown here is derived from an EMBL/GenBank/DDBJ whole genome shotgun (WGS) entry which is preliminary data.</text>
</comment>